<dbReference type="AlphaFoldDB" id="A0A0F9FWI6"/>
<feature type="coiled-coil region" evidence="1">
    <location>
        <begin position="47"/>
        <end position="74"/>
    </location>
</feature>
<reference evidence="2" key="1">
    <citation type="journal article" date="2015" name="Nature">
        <title>Complex archaea that bridge the gap between prokaryotes and eukaryotes.</title>
        <authorList>
            <person name="Spang A."/>
            <person name="Saw J.H."/>
            <person name="Jorgensen S.L."/>
            <person name="Zaremba-Niedzwiedzka K."/>
            <person name="Martijn J."/>
            <person name="Lind A.E."/>
            <person name="van Eijk R."/>
            <person name="Schleper C."/>
            <person name="Guy L."/>
            <person name="Ettema T.J."/>
        </authorList>
    </citation>
    <scope>NUCLEOTIDE SEQUENCE</scope>
</reference>
<dbReference type="EMBL" id="LAZR01028732">
    <property type="protein sequence ID" value="KKL61715.1"/>
    <property type="molecule type" value="Genomic_DNA"/>
</dbReference>
<organism evidence="2">
    <name type="scientific">marine sediment metagenome</name>
    <dbReference type="NCBI Taxonomy" id="412755"/>
    <lineage>
        <taxon>unclassified sequences</taxon>
        <taxon>metagenomes</taxon>
        <taxon>ecological metagenomes</taxon>
    </lineage>
</organism>
<proteinExistence type="predicted"/>
<evidence type="ECO:0000256" key="1">
    <source>
        <dbReference type="SAM" id="Coils"/>
    </source>
</evidence>
<evidence type="ECO:0000313" key="2">
    <source>
        <dbReference type="EMBL" id="KKL61715.1"/>
    </source>
</evidence>
<accession>A0A0F9FWI6</accession>
<keyword evidence="1" id="KW-0175">Coiled coil</keyword>
<protein>
    <submittedName>
        <fullName evidence="2">Uncharacterized protein</fullName>
    </submittedName>
</protein>
<comment type="caution">
    <text evidence="2">The sequence shown here is derived from an EMBL/GenBank/DDBJ whole genome shotgun (WGS) entry which is preliminary data.</text>
</comment>
<name>A0A0F9FWI6_9ZZZZ</name>
<sequence>MKFNIPKIKKPLSLEAYDESFKGIELQVWVNPTRDMTNKSLEIQIELAAALSALDAVENKLAKLNKVARKKKVEELQERFDSALKVQREWWARILSQSKDTSTHWTADELEKLDEEDTALWTYIIKMAAEMIRSHRDGSKKG</sequence>
<gene>
    <name evidence="2" type="ORF">LCGC14_2192550</name>
</gene>